<protein>
    <submittedName>
        <fullName evidence="1">Uncharacterized protein</fullName>
    </submittedName>
</protein>
<sequence length="75" mass="8970">MFSSSKVCNPILREQERKNMVDLQIASRGIRDKKFSLQCFRFQENVLFRIPIFCKHTKINHFQSVVIKPSLSRLW</sequence>
<dbReference type="AlphaFoldDB" id="M3IFW2"/>
<evidence type="ECO:0000313" key="2">
    <source>
        <dbReference type="Proteomes" id="UP000011778"/>
    </source>
</evidence>
<evidence type="ECO:0000313" key="1">
    <source>
        <dbReference type="EMBL" id="EMG19607.1"/>
    </source>
</evidence>
<comment type="caution">
    <text evidence="1">The sequence shown here is derived from an EMBL/GenBank/DDBJ whole genome shotgun (WGS) entry which is preliminary data.</text>
</comment>
<name>M3IFW2_LEPIT</name>
<gene>
    <name evidence="1" type="ORF">LEP1GSC150_2211</name>
</gene>
<dbReference type="EMBL" id="AFMD02000494">
    <property type="protein sequence ID" value="EMG19607.1"/>
    <property type="molecule type" value="Genomic_DNA"/>
</dbReference>
<proteinExistence type="predicted"/>
<accession>M3IFW2</accession>
<reference evidence="1 2" key="1">
    <citation type="submission" date="2013-02" db="EMBL/GenBank/DDBJ databases">
        <authorList>
            <person name="Harkins D.M."/>
            <person name="Durkin A.S."/>
            <person name="Brinkac L.M."/>
            <person name="Haft D.H."/>
            <person name="Selengut J.D."/>
            <person name="Sanka R."/>
            <person name="DePew J."/>
            <person name="Purushe J."/>
            <person name="Tulsiani S.M."/>
            <person name="Graham G.C."/>
            <person name="Burns M.-A."/>
            <person name="Dohnt M.F."/>
            <person name="Smythe L.D."/>
            <person name="McKay D.B."/>
            <person name="Craig S.B."/>
            <person name="Vinetz J.M."/>
            <person name="Sutton G.G."/>
            <person name="Nierman W.C."/>
            <person name="Fouts D.E."/>
        </authorList>
    </citation>
    <scope>NUCLEOTIDE SEQUENCE [LARGE SCALE GENOMIC DNA]</scope>
    <source>
        <strain evidence="1 2">LT2050</strain>
    </source>
</reference>
<organism evidence="1 2">
    <name type="scientific">Leptospira interrogans serovar Copenhageni str. LT2050</name>
    <dbReference type="NCBI Taxonomy" id="1001598"/>
    <lineage>
        <taxon>Bacteria</taxon>
        <taxon>Pseudomonadati</taxon>
        <taxon>Spirochaetota</taxon>
        <taxon>Spirochaetia</taxon>
        <taxon>Leptospirales</taxon>
        <taxon>Leptospiraceae</taxon>
        <taxon>Leptospira</taxon>
    </lineage>
</organism>
<dbReference type="Proteomes" id="UP000011778">
    <property type="component" value="Unassembled WGS sequence"/>
</dbReference>